<keyword evidence="1" id="KW-0812">Transmembrane</keyword>
<keyword evidence="3" id="KW-1185">Reference proteome</keyword>
<proteinExistence type="predicted"/>
<protein>
    <submittedName>
        <fullName evidence="2">Uncharacterized protein</fullName>
    </submittedName>
</protein>
<evidence type="ECO:0000313" key="2">
    <source>
        <dbReference type="EMBL" id="OQO10663.1"/>
    </source>
</evidence>
<keyword evidence="1" id="KW-0472">Membrane</keyword>
<name>A0A1V8TGZ6_9PEZI</name>
<feature type="transmembrane region" description="Helical" evidence="1">
    <location>
        <begin position="13"/>
        <end position="34"/>
    </location>
</feature>
<gene>
    <name evidence="2" type="ORF">B0A48_03961</name>
</gene>
<reference evidence="3" key="1">
    <citation type="submission" date="2017-03" db="EMBL/GenBank/DDBJ databases">
        <title>Genomes of endolithic fungi from Antarctica.</title>
        <authorList>
            <person name="Coleine C."/>
            <person name="Masonjones S."/>
            <person name="Stajich J.E."/>
        </authorList>
    </citation>
    <scope>NUCLEOTIDE SEQUENCE [LARGE SCALE GENOMIC DNA]</scope>
    <source>
        <strain evidence="3">CCFEE 5527</strain>
    </source>
</reference>
<sequence>MASSTNTQDFWEILLNMHLALLTIAVIMAICIGIVRSTENKLRLKPIHRRRFGLIRLTFMFLGTDMLVWSQIMLRNGLGPKDEAWLSTKRTLEGCGLALGAMLVGQVVTGVGYLLVDRYKRRSRAAGDVEQQQEEAVVTEPMEERGIEAVDPTVCERCDRPVEKAEA</sequence>
<dbReference type="EMBL" id="NAJO01000008">
    <property type="protein sequence ID" value="OQO10663.1"/>
    <property type="molecule type" value="Genomic_DNA"/>
</dbReference>
<feature type="transmembrane region" description="Helical" evidence="1">
    <location>
        <begin position="94"/>
        <end position="116"/>
    </location>
</feature>
<comment type="caution">
    <text evidence="2">The sequence shown here is derived from an EMBL/GenBank/DDBJ whole genome shotgun (WGS) entry which is preliminary data.</text>
</comment>
<feature type="transmembrane region" description="Helical" evidence="1">
    <location>
        <begin position="54"/>
        <end position="74"/>
    </location>
</feature>
<dbReference type="AlphaFoldDB" id="A0A1V8TGZ6"/>
<organism evidence="2 3">
    <name type="scientific">Cryoendolithus antarcticus</name>
    <dbReference type="NCBI Taxonomy" id="1507870"/>
    <lineage>
        <taxon>Eukaryota</taxon>
        <taxon>Fungi</taxon>
        <taxon>Dikarya</taxon>
        <taxon>Ascomycota</taxon>
        <taxon>Pezizomycotina</taxon>
        <taxon>Dothideomycetes</taxon>
        <taxon>Dothideomycetidae</taxon>
        <taxon>Cladosporiales</taxon>
        <taxon>Cladosporiaceae</taxon>
        <taxon>Cryoendolithus</taxon>
    </lineage>
</organism>
<accession>A0A1V8TGZ6</accession>
<dbReference type="InParanoid" id="A0A1V8TGZ6"/>
<evidence type="ECO:0000313" key="3">
    <source>
        <dbReference type="Proteomes" id="UP000192596"/>
    </source>
</evidence>
<keyword evidence="1" id="KW-1133">Transmembrane helix</keyword>
<dbReference type="Proteomes" id="UP000192596">
    <property type="component" value="Unassembled WGS sequence"/>
</dbReference>
<evidence type="ECO:0000256" key="1">
    <source>
        <dbReference type="SAM" id="Phobius"/>
    </source>
</evidence>